<evidence type="ECO:0000259" key="1">
    <source>
        <dbReference type="Pfam" id="PF01966"/>
    </source>
</evidence>
<gene>
    <name evidence="2" type="ORF">H6A24_08895</name>
</gene>
<feature type="domain" description="HD" evidence="1">
    <location>
        <begin position="56"/>
        <end position="173"/>
    </location>
</feature>
<keyword evidence="3" id="KW-1185">Reference proteome</keyword>
<dbReference type="CDD" id="cd00077">
    <property type="entry name" value="HDc"/>
    <property type="match status" value="1"/>
</dbReference>
<dbReference type="SUPFAM" id="SSF109604">
    <property type="entry name" value="HD-domain/PDEase-like"/>
    <property type="match status" value="1"/>
</dbReference>
<evidence type="ECO:0000313" key="2">
    <source>
        <dbReference type="EMBL" id="MBM6806610.1"/>
    </source>
</evidence>
<protein>
    <submittedName>
        <fullName evidence="2">HD domain-containing protein</fullName>
    </submittedName>
</protein>
<name>A0ABS2FA94_9BACE</name>
<organism evidence="2 3">
    <name type="scientific">Bacteroides caecicola</name>
    <dbReference type="NCBI Taxonomy" id="1462569"/>
    <lineage>
        <taxon>Bacteria</taxon>
        <taxon>Pseudomonadati</taxon>
        <taxon>Bacteroidota</taxon>
        <taxon>Bacteroidia</taxon>
        <taxon>Bacteroidales</taxon>
        <taxon>Bacteroidaceae</taxon>
        <taxon>Bacteroides</taxon>
    </lineage>
</organism>
<sequence length="179" mass="20614">MLSNEQIKSNQKEIISLLRSTQREGIENVIKYLFKSNFFIIDSSKDRHHNWHGGLAQHCLGVYKIAQKHSEGLPQDSVIIAAILHDICKAGMLVFNPNGKPGSRKVHIPGHGNRSIKLLEKVCHFKLTDDERRAIRWHMRGMHHTSDYAQHDLDLAHQSRLWKIVHDADHKDAAIWGKR</sequence>
<dbReference type="InterPro" id="IPR006674">
    <property type="entry name" value="HD_domain"/>
</dbReference>
<accession>A0ABS2FA94</accession>
<comment type="caution">
    <text evidence="2">The sequence shown here is derived from an EMBL/GenBank/DDBJ whole genome shotgun (WGS) entry which is preliminary data.</text>
</comment>
<evidence type="ECO:0000313" key="3">
    <source>
        <dbReference type="Proteomes" id="UP000782117"/>
    </source>
</evidence>
<dbReference type="Proteomes" id="UP000782117">
    <property type="component" value="Unassembled WGS sequence"/>
</dbReference>
<proteinExistence type="predicted"/>
<dbReference type="InterPro" id="IPR003607">
    <property type="entry name" value="HD/PDEase_dom"/>
</dbReference>
<dbReference type="Pfam" id="PF01966">
    <property type="entry name" value="HD"/>
    <property type="match status" value="1"/>
</dbReference>
<dbReference type="RefSeq" id="WP_204500408.1">
    <property type="nucleotide sequence ID" value="NZ_JACJKJ010000009.1"/>
</dbReference>
<dbReference type="Gene3D" id="1.10.3210.10">
    <property type="entry name" value="Hypothetical protein af1432"/>
    <property type="match status" value="1"/>
</dbReference>
<reference evidence="2 3" key="1">
    <citation type="journal article" date="2021" name="Sci. Rep.">
        <title>The distribution of antibiotic resistance genes in chicken gut microbiota commensals.</title>
        <authorList>
            <person name="Juricova H."/>
            <person name="Matiasovicova J."/>
            <person name="Kubasova T."/>
            <person name="Cejkova D."/>
            <person name="Rychlik I."/>
        </authorList>
    </citation>
    <scope>NUCLEOTIDE SEQUENCE [LARGE SCALE GENOMIC DNA]</scope>
    <source>
        <strain evidence="2 3">An768</strain>
    </source>
</reference>
<dbReference type="EMBL" id="JACJKJ010000009">
    <property type="protein sequence ID" value="MBM6806610.1"/>
    <property type="molecule type" value="Genomic_DNA"/>
</dbReference>